<dbReference type="Gene3D" id="3.30.200.20">
    <property type="entry name" value="Phosphorylase Kinase, domain 1"/>
    <property type="match status" value="1"/>
</dbReference>
<evidence type="ECO:0000256" key="4">
    <source>
        <dbReference type="SAM" id="Coils"/>
    </source>
</evidence>
<feature type="compositionally biased region" description="Basic and acidic residues" evidence="5">
    <location>
        <begin position="547"/>
        <end position="556"/>
    </location>
</feature>
<accession>A0ABN4XU14</accession>
<dbReference type="Gene3D" id="1.10.510.10">
    <property type="entry name" value="Transferase(Phosphotransferase) domain 1"/>
    <property type="match status" value="1"/>
</dbReference>
<dbReference type="RefSeq" id="WP_078478153.1">
    <property type="nucleotide sequence ID" value="NZ_CP019952.1"/>
</dbReference>
<name>A0ABN4XU14_9PSED</name>
<dbReference type="CDD" id="cd22265">
    <property type="entry name" value="UDM1_RNF168"/>
    <property type="match status" value="1"/>
</dbReference>
<proteinExistence type="predicted"/>
<dbReference type="Pfam" id="PF13847">
    <property type="entry name" value="Methyltransf_31"/>
    <property type="match status" value="1"/>
</dbReference>
<dbReference type="CDD" id="cd02440">
    <property type="entry name" value="AdoMet_MTases"/>
    <property type="match status" value="1"/>
</dbReference>
<dbReference type="SUPFAM" id="SSF56112">
    <property type="entry name" value="Protein kinase-like (PK-like)"/>
    <property type="match status" value="1"/>
</dbReference>
<evidence type="ECO:0000313" key="7">
    <source>
        <dbReference type="EMBL" id="AQW67788.1"/>
    </source>
</evidence>
<dbReference type="Gene3D" id="3.40.50.150">
    <property type="entry name" value="Vaccinia Virus protein VP39"/>
    <property type="match status" value="1"/>
</dbReference>
<dbReference type="InterPro" id="IPR000719">
    <property type="entry name" value="Prot_kinase_dom"/>
</dbReference>
<evidence type="ECO:0000256" key="2">
    <source>
        <dbReference type="ARBA" id="ARBA00022679"/>
    </source>
</evidence>
<feature type="region of interest" description="Disordered" evidence="5">
    <location>
        <begin position="547"/>
        <end position="570"/>
    </location>
</feature>
<organism evidence="7 8">
    <name type="scientific">Pseudomonas parafulva</name>
    <dbReference type="NCBI Taxonomy" id="157782"/>
    <lineage>
        <taxon>Bacteria</taxon>
        <taxon>Pseudomonadati</taxon>
        <taxon>Pseudomonadota</taxon>
        <taxon>Gammaproteobacteria</taxon>
        <taxon>Pseudomonadales</taxon>
        <taxon>Pseudomonadaceae</taxon>
        <taxon>Pseudomonas</taxon>
    </lineage>
</organism>
<evidence type="ECO:0000256" key="5">
    <source>
        <dbReference type="SAM" id="MobiDB-lite"/>
    </source>
</evidence>
<dbReference type="PANTHER" id="PTHR43464:SF19">
    <property type="entry name" value="UBIQUINONE BIOSYNTHESIS O-METHYLTRANSFERASE, MITOCHONDRIAL"/>
    <property type="match status" value="1"/>
</dbReference>
<feature type="coiled-coil region" evidence="4">
    <location>
        <begin position="501"/>
        <end position="528"/>
    </location>
</feature>
<evidence type="ECO:0000259" key="6">
    <source>
        <dbReference type="PROSITE" id="PS50011"/>
    </source>
</evidence>
<dbReference type="PROSITE" id="PS50011">
    <property type="entry name" value="PROTEIN_KINASE_DOM"/>
    <property type="match status" value="1"/>
</dbReference>
<sequence>MSTIESQVASLPELYQPIFGHPELSEGSSRTSHDRLAHIAGIYKVVERIQGRPLKVLDLGCAQGFFSLNLAALGAQVHGIDYLEQNVQVCRALLAEHPEYKAQFTFGKVQDFLETVEPGQFDMVLGLSVFHHLVYDLGKEHIKALLEQLLHKVVVFVGEFAVAEEPLYWGPAQPEDPRYLLENSAFLHELARHSTHLAEIQRPLYVASNQIWYLEGVGQRISSWTPDSHALADGAHQGARRYYESDDYFVKVFRVDGTFGARNRTELEREAQFLLHPPAGFDAPAHHVSGANATESWLVTDRIKGQLLLDVIARGEPLNKQAVLLDVLRQLALLEQHGFYHDDVRVWNVMLDTGGKARLIDFGSIGNQPTDCVWPHNLYLAFMIFVKEVVTGSVDKPMPLREIAISPFSLPQPYANWMNSLWSKPVSTWSFQLLLDTLQGLSEHSDEPVPDTSSVLWMSSIESALQAIKKHVHHVETHQNAASSRIEDRLRALDEKSDRMSQVYERHLAELQQERTKLADEVQSHIQANRAIDAQLRASQADLDRWAKKAQEHEAHAAASQAQLQASQAHAAAAEERAALSEQRVQALLTSTSWFMTKPMRVAVVQGKRVTRGLLQRSKAVVRKGLVVLIRQAAARPEAKRKLVNLINQYPPLASRLRQFARHHGLAGAHPVASSMPSMMQAMAAGTVDDTLSARGLEVLHKFEKATKIKDVR</sequence>
<dbReference type="PANTHER" id="PTHR43464">
    <property type="entry name" value="METHYLTRANSFERASE"/>
    <property type="match status" value="1"/>
</dbReference>
<dbReference type="InterPro" id="IPR011009">
    <property type="entry name" value="Kinase-like_dom_sf"/>
</dbReference>
<keyword evidence="8" id="KW-1185">Reference proteome</keyword>
<evidence type="ECO:0000256" key="3">
    <source>
        <dbReference type="ARBA" id="ARBA00022691"/>
    </source>
</evidence>
<keyword evidence="4" id="KW-0175">Coiled coil</keyword>
<keyword evidence="3" id="KW-0949">S-adenosyl-L-methionine</keyword>
<dbReference type="Proteomes" id="UP000191010">
    <property type="component" value="Chromosome"/>
</dbReference>
<dbReference type="InterPro" id="IPR029063">
    <property type="entry name" value="SAM-dependent_MTases_sf"/>
</dbReference>
<keyword evidence="1" id="KW-0489">Methyltransferase</keyword>
<dbReference type="SUPFAM" id="SSF53335">
    <property type="entry name" value="S-adenosyl-L-methionine-dependent methyltransferases"/>
    <property type="match status" value="1"/>
</dbReference>
<evidence type="ECO:0000313" key="8">
    <source>
        <dbReference type="Proteomes" id="UP000191010"/>
    </source>
</evidence>
<dbReference type="InterPro" id="IPR025714">
    <property type="entry name" value="Methyltranfer_dom"/>
</dbReference>
<feature type="domain" description="Protein kinase" evidence="6">
    <location>
        <begin position="225"/>
        <end position="528"/>
    </location>
</feature>
<protein>
    <recommendedName>
        <fullName evidence="6">Protein kinase domain-containing protein</fullName>
    </recommendedName>
</protein>
<feature type="compositionally biased region" description="Low complexity" evidence="5">
    <location>
        <begin position="557"/>
        <end position="570"/>
    </location>
</feature>
<keyword evidence="2" id="KW-0808">Transferase</keyword>
<evidence type="ECO:0000256" key="1">
    <source>
        <dbReference type="ARBA" id="ARBA00022603"/>
    </source>
</evidence>
<gene>
    <name evidence="7" type="ORF">B2J77_05870</name>
</gene>
<dbReference type="EMBL" id="CP019952">
    <property type="protein sequence ID" value="AQW67788.1"/>
    <property type="molecule type" value="Genomic_DNA"/>
</dbReference>
<reference evidence="7 8" key="1">
    <citation type="submission" date="2017-02" db="EMBL/GenBank/DDBJ databases">
        <authorList>
            <person name="Guo L."/>
        </authorList>
    </citation>
    <scope>NUCLEOTIDE SEQUENCE [LARGE SCALE GENOMIC DNA]</scope>
    <source>
        <strain evidence="7 8">PRS09-11288</strain>
    </source>
</reference>